<proteinExistence type="predicted"/>
<dbReference type="KEGG" id="mmas:MYMAC_000706"/>
<accession>A0A250JNR4</accession>
<gene>
    <name evidence="1" type="ORF">MYMAC_000706</name>
</gene>
<sequence>MRVGSWSVLVGLGLVGCGGPVEKEVGDTGEAAVQVQAQACAPSGAVYKVKDILPPNAPLPSPGKPVPDWLTNVQGTLFFASNLYGDRAILWRSDGTSEGTVPVKEFPWPGPGSEGVSDFTPVGNHLFFMAAAPPFGRELWVSDGTGAGTRLVADLEPGSAGASLLYFGQAGDALTFFRRSLGGAGLSLWRSDGTEAGTFQLMDYGAAREVSPRSLGVAGARLFTVSSAGEGTWLWRTDGTAAGTTRVKRVDAGQVSVSGWVLTEAGEGVFVFHDEGPITEVWKTDGTPGGTVRLESFGGHVGLQGTLGGHVYLASTVGEGTALRLSRVSLAGGGKETAVTLPNRYAGEPGAWPFVQQTVRSGGKLYLSVGIGTTGPAPREVSLWATDGTAAGTRELSRGLSTSDEWASPLVDTGAGALVFSTNEGGMGLEPWVTDGTPARTGLIADLSPTGGSRPEAFTRVGGTLFFRAYSNTWGDALWAMPATVACPNQAPPPR</sequence>
<dbReference type="PROSITE" id="PS51257">
    <property type="entry name" value="PROKAR_LIPOPROTEIN"/>
    <property type="match status" value="1"/>
</dbReference>
<organism evidence="1 2">
    <name type="scientific">Corallococcus macrosporus DSM 14697</name>
    <dbReference type="NCBI Taxonomy" id="1189310"/>
    <lineage>
        <taxon>Bacteria</taxon>
        <taxon>Pseudomonadati</taxon>
        <taxon>Myxococcota</taxon>
        <taxon>Myxococcia</taxon>
        <taxon>Myxococcales</taxon>
        <taxon>Cystobacterineae</taxon>
        <taxon>Myxococcaceae</taxon>
        <taxon>Corallococcus</taxon>
    </lineage>
</organism>
<keyword evidence="2" id="KW-1185">Reference proteome</keyword>
<dbReference type="AlphaFoldDB" id="A0A250JNR4"/>
<reference evidence="1 2" key="1">
    <citation type="submission" date="2017-06" db="EMBL/GenBank/DDBJ databases">
        <title>Sequencing and comparative analysis of myxobacterial genomes.</title>
        <authorList>
            <person name="Rupp O."/>
            <person name="Goesmann A."/>
            <person name="Sogaard-Andersen L."/>
        </authorList>
    </citation>
    <scope>NUCLEOTIDE SEQUENCE [LARGE SCALE GENOMIC DNA]</scope>
    <source>
        <strain evidence="1 2">DSM 14697</strain>
    </source>
</reference>
<evidence type="ECO:0000313" key="2">
    <source>
        <dbReference type="Proteomes" id="UP000217343"/>
    </source>
</evidence>
<dbReference type="RefSeq" id="WP_013936155.1">
    <property type="nucleotide sequence ID" value="NZ_CP022203.1"/>
</dbReference>
<evidence type="ECO:0008006" key="3">
    <source>
        <dbReference type="Google" id="ProtNLM"/>
    </source>
</evidence>
<dbReference type="Proteomes" id="UP000217343">
    <property type="component" value="Chromosome"/>
</dbReference>
<name>A0A250JNR4_9BACT</name>
<dbReference type="EMBL" id="CP022203">
    <property type="protein sequence ID" value="ATB45122.1"/>
    <property type="molecule type" value="Genomic_DNA"/>
</dbReference>
<evidence type="ECO:0000313" key="1">
    <source>
        <dbReference type="EMBL" id="ATB45122.1"/>
    </source>
</evidence>
<protein>
    <recommendedName>
        <fullName evidence="3">Lipoprotein</fullName>
    </recommendedName>
</protein>